<proteinExistence type="predicted"/>
<reference evidence="11" key="1">
    <citation type="submission" date="2020-12" db="EMBL/GenBank/DDBJ databases">
        <title>Taurinivorans muris gen. nov., sp. nov., fundamental and realized metabolic niche of a ubiquitous sulfidogenic bacterium in the murine intestine.</title>
        <authorList>
            <person name="Ye H."/>
            <person name="Hanson B.T."/>
            <person name="Loy A."/>
        </authorList>
    </citation>
    <scope>NUCLEOTIDE SEQUENCE</scope>
    <source>
        <strain evidence="11">LT0009</strain>
    </source>
</reference>
<evidence type="ECO:0000256" key="9">
    <source>
        <dbReference type="ARBA" id="ARBA00023014"/>
    </source>
</evidence>
<evidence type="ECO:0000256" key="8">
    <source>
        <dbReference type="ARBA" id="ARBA00023004"/>
    </source>
</evidence>
<protein>
    <recommendedName>
        <fullName evidence="3 10">Quinolinate synthase</fullName>
        <ecNumber evidence="3 10">2.5.1.72</ecNumber>
    </recommendedName>
</protein>
<dbReference type="RefSeq" id="WP_334316136.1">
    <property type="nucleotide sequence ID" value="NZ_CP065938.1"/>
</dbReference>
<dbReference type="InterPro" id="IPR036094">
    <property type="entry name" value="NadA_sf"/>
</dbReference>
<dbReference type="Gene3D" id="3.40.50.10800">
    <property type="entry name" value="NadA-like"/>
    <property type="match status" value="3"/>
</dbReference>
<evidence type="ECO:0000256" key="5">
    <source>
        <dbReference type="ARBA" id="ARBA00022642"/>
    </source>
</evidence>
<evidence type="ECO:0000313" key="12">
    <source>
        <dbReference type="Proteomes" id="UP001058120"/>
    </source>
</evidence>
<evidence type="ECO:0000313" key="11">
    <source>
        <dbReference type="EMBL" id="UWX06524.1"/>
    </source>
</evidence>
<dbReference type="NCBIfam" id="NF006883">
    <property type="entry name" value="PRK09375.2-4"/>
    <property type="match status" value="1"/>
</dbReference>
<evidence type="ECO:0000256" key="1">
    <source>
        <dbReference type="ARBA" id="ARBA00001966"/>
    </source>
</evidence>
<evidence type="ECO:0000256" key="3">
    <source>
        <dbReference type="ARBA" id="ARBA00012669"/>
    </source>
</evidence>
<evidence type="ECO:0000256" key="10">
    <source>
        <dbReference type="NCBIfam" id="TIGR00550"/>
    </source>
</evidence>
<keyword evidence="4" id="KW-0004">4Fe-4S</keyword>
<comment type="pathway">
    <text evidence="2">Cofactor biosynthesis; NAD(+) biosynthesis; quinolinate from iminoaspartate: step 1/1.</text>
</comment>
<sequence>MKTLSLYADKIEALKQKFGPSLVIMGHHYQQDEIMRHVDLAGDSLQLAQMMDGIDAEHIVFCGVHFMAESAKLLAKPEQKVYLPDMGASCLMAEMVPAQALDVVIEKISAHGKKIVPLAYVNTSLAVKAIVGKHGGAVCTSSNAKKMLEWAYGQGESVLFLPDRNLGNNVGNMLGIAQDKRHTLDVRNNGGNLDYDAIDRAELIFWDGCCPIHEFFKEEHIAFMRQKYPQAKIYVHPECPQEIVEKCDGAGSTSYLIDVAEKARKGDVLIIGTEANLVNRLARVHEKRGVTVIPLFAEAFCPDMAKITEGLLYKTLEDIAANKACPVEIDGSMVEDAKESLVRMLNHCAK</sequence>
<accession>A0ABY5Y2V2</accession>
<gene>
    <name evidence="11" type="primary">nadA</name>
    <name evidence="11" type="ORF">JBF11_04225</name>
</gene>
<keyword evidence="8" id="KW-0408">Iron</keyword>
<keyword evidence="9" id="KW-0411">Iron-sulfur</keyword>
<dbReference type="NCBIfam" id="TIGR00550">
    <property type="entry name" value="nadA"/>
    <property type="match status" value="1"/>
</dbReference>
<evidence type="ECO:0000256" key="4">
    <source>
        <dbReference type="ARBA" id="ARBA00022485"/>
    </source>
</evidence>
<evidence type="ECO:0000256" key="6">
    <source>
        <dbReference type="ARBA" id="ARBA00022679"/>
    </source>
</evidence>
<evidence type="ECO:0000256" key="7">
    <source>
        <dbReference type="ARBA" id="ARBA00022723"/>
    </source>
</evidence>
<keyword evidence="5" id="KW-0662">Pyridine nucleotide biosynthesis</keyword>
<dbReference type="InterPro" id="IPR003473">
    <property type="entry name" value="NadA"/>
</dbReference>
<keyword evidence="12" id="KW-1185">Reference proteome</keyword>
<dbReference type="EMBL" id="CP065938">
    <property type="protein sequence ID" value="UWX06524.1"/>
    <property type="molecule type" value="Genomic_DNA"/>
</dbReference>
<keyword evidence="7" id="KW-0479">Metal-binding</keyword>
<comment type="cofactor">
    <cofactor evidence="1">
        <name>[4Fe-4S] cluster</name>
        <dbReference type="ChEBI" id="CHEBI:49883"/>
    </cofactor>
</comment>
<dbReference type="PANTHER" id="PTHR30573:SF0">
    <property type="entry name" value="QUINOLINATE SYNTHASE, CHLOROPLASTIC"/>
    <property type="match status" value="1"/>
</dbReference>
<dbReference type="PANTHER" id="PTHR30573">
    <property type="entry name" value="QUINOLINATE SYNTHETASE A"/>
    <property type="match status" value="1"/>
</dbReference>
<evidence type="ECO:0000256" key="2">
    <source>
        <dbReference type="ARBA" id="ARBA00005065"/>
    </source>
</evidence>
<organism evidence="11 12">
    <name type="scientific">Taurinivorans muris</name>
    <dbReference type="NCBI Taxonomy" id="2787751"/>
    <lineage>
        <taxon>Bacteria</taxon>
        <taxon>Pseudomonadati</taxon>
        <taxon>Thermodesulfobacteriota</taxon>
        <taxon>Desulfovibrionia</taxon>
        <taxon>Desulfovibrionales</taxon>
        <taxon>Desulfovibrionaceae</taxon>
        <taxon>Taurinivorans</taxon>
    </lineage>
</organism>
<dbReference type="SUPFAM" id="SSF142754">
    <property type="entry name" value="NadA-like"/>
    <property type="match status" value="1"/>
</dbReference>
<dbReference type="EC" id="2.5.1.72" evidence="3 10"/>
<dbReference type="Pfam" id="PF02445">
    <property type="entry name" value="NadA"/>
    <property type="match status" value="1"/>
</dbReference>
<dbReference type="Proteomes" id="UP001058120">
    <property type="component" value="Chromosome"/>
</dbReference>
<keyword evidence="6" id="KW-0808">Transferase</keyword>
<name>A0ABY5Y2V2_9BACT</name>